<dbReference type="FunCoup" id="A0A6J2XQH1">
    <property type="interactions" value="2"/>
</dbReference>
<accession>A0A6J2XQH1</accession>
<keyword evidence="1" id="KW-1185">Reference proteome</keyword>
<dbReference type="GeneID" id="115880109"/>
<dbReference type="GO" id="GO:0019902">
    <property type="term" value="F:phosphatase binding"/>
    <property type="evidence" value="ECO:0007669"/>
    <property type="project" value="InterPro"/>
</dbReference>
<gene>
    <name evidence="2" type="primary">LOC115880109</name>
</gene>
<organism evidence="1 2">
    <name type="scientific">Sitophilus oryzae</name>
    <name type="common">Rice weevil</name>
    <name type="synonym">Curculio oryzae</name>
    <dbReference type="NCBI Taxonomy" id="7048"/>
    <lineage>
        <taxon>Eukaryota</taxon>
        <taxon>Metazoa</taxon>
        <taxon>Ecdysozoa</taxon>
        <taxon>Arthropoda</taxon>
        <taxon>Hexapoda</taxon>
        <taxon>Insecta</taxon>
        <taxon>Pterygota</taxon>
        <taxon>Neoptera</taxon>
        <taxon>Endopterygota</taxon>
        <taxon>Coleoptera</taxon>
        <taxon>Polyphaga</taxon>
        <taxon>Cucujiformia</taxon>
        <taxon>Curculionidae</taxon>
        <taxon>Dryophthorinae</taxon>
        <taxon>Sitophilus</taxon>
    </lineage>
</organism>
<dbReference type="AlphaFoldDB" id="A0A6J2XQH1"/>
<sequence>MTDRVLYKNGVWVWDQYNDGVMFTGKDAIQQVASNCSRSSNISRSISGRKNIDIEIQVMDTLDGYAKAKFRKHYQRKVKVGDVAVATIQDVKDVAIFTSKVSDLSLEFISYFHTAVMDRFLRSMIVYFQYYLQIWNRMQRRRAETSRQLRHPRVIVLEDEIRDNLADLRSMVSRDYAAILLGLEDVKMFHHMSNKNNDSLSDKDRKLFEILCFMTVKVVWIALFRKNLPLLERETNRLLRTLCFSPVESSGVPLPQATSEEERLLTGKAFKNEKRLLHRSPIIQEIIFDNHDYRMLAIGLKNIKGADERIRYLEIAYAAPEELLVESGIAVGVLGVDRKYLDTILKPKEISTTVKISSLMKIGEFNLPPRKIDPKWKYSDTLPEEPCFYRETQATRANRRAQCKKWRSYVDAEGIFFDDSSDVSSILNLRTSIVAKEKVSNTQNANIN</sequence>
<evidence type="ECO:0000313" key="1">
    <source>
        <dbReference type="Proteomes" id="UP000504635"/>
    </source>
</evidence>
<proteinExistence type="predicted"/>
<dbReference type="PANTHER" id="PTHR21055">
    <property type="entry name" value="PROTEIN PHOSPHATASE 1 REGULATORY SUBUNIT 36"/>
    <property type="match status" value="1"/>
</dbReference>
<dbReference type="Pfam" id="PF14895">
    <property type="entry name" value="PPPI_inhib"/>
    <property type="match status" value="1"/>
</dbReference>
<dbReference type="InParanoid" id="A0A6J2XQH1"/>
<dbReference type="RefSeq" id="XP_030753095.1">
    <property type="nucleotide sequence ID" value="XM_030897235.1"/>
</dbReference>
<protein>
    <submittedName>
        <fullName evidence="2">Uncharacterized protein LOC115880109</fullName>
    </submittedName>
</protein>
<name>A0A6J2XQH1_SITOR</name>
<reference evidence="2" key="1">
    <citation type="submission" date="2025-08" db="UniProtKB">
        <authorList>
            <consortium name="RefSeq"/>
        </authorList>
    </citation>
    <scope>IDENTIFICATION</scope>
    <source>
        <tissue evidence="2">Gonads</tissue>
    </source>
</reference>
<dbReference type="PANTHER" id="PTHR21055:SF3">
    <property type="entry name" value="PROTEIN PHOSPHATASE 1 REGULATORY SUBUNIT 36"/>
    <property type="match status" value="1"/>
</dbReference>
<dbReference type="KEGG" id="soy:115880109"/>
<dbReference type="OrthoDB" id="6724830at2759"/>
<evidence type="ECO:0000313" key="2">
    <source>
        <dbReference type="RefSeq" id="XP_030753095.1"/>
    </source>
</evidence>
<dbReference type="InterPro" id="IPR026142">
    <property type="entry name" value="Pro_pase_1_reg_su_36"/>
</dbReference>
<dbReference type="Proteomes" id="UP000504635">
    <property type="component" value="Unplaced"/>
</dbReference>